<dbReference type="eggNOG" id="COG0454">
    <property type="taxonomic scope" value="Bacteria"/>
</dbReference>
<dbReference type="HOGENOM" id="CLU_013985_13_3_0"/>
<dbReference type="InterPro" id="IPR000182">
    <property type="entry name" value="GNAT_dom"/>
</dbReference>
<dbReference type="InterPro" id="IPR050832">
    <property type="entry name" value="Bact_Acetyltransf"/>
</dbReference>
<dbReference type="KEGG" id="dgo:DGo_CA2020"/>
<dbReference type="CDD" id="cd04301">
    <property type="entry name" value="NAT_SF"/>
    <property type="match status" value="1"/>
</dbReference>
<organism evidence="4 5">
    <name type="scientific">Deinococcus gobiensis (strain DSM 21396 / JCM 16679 / CGMCC 1.7299 / I-0)</name>
    <dbReference type="NCBI Taxonomy" id="745776"/>
    <lineage>
        <taxon>Bacteria</taxon>
        <taxon>Thermotogati</taxon>
        <taxon>Deinococcota</taxon>
        <taxon>Deinococci</taxon>
        <taxon>Deinococcales</taxon>
        <taxon>Deinococcaceae</taxon>
        <taxon>Deinococcus</taxon>
    </lineage>
</organism>
<dbReference type="EMBL" id="CP002191">
    <property type="protein sequence ID" value="AFD25947.1"/>
    <property type="molecule type" value="Genomic_DNA"/>
</dbReference>
<dbReference type="SUPFAM" id="SSF55729">
    <property type="entry name" value="Acyl-CoA N-acyltransferases (Nat)"/>
    <property type="match status" value="1"/>
</dbReference>
<reference evidence="4 5" key="1">
    <citation type="journal article" date="2012" name="PLoS ONE">
        <title>Genome sequence and transcriptome analysis of the radioresistant bacterium Deinococcus gobiensis: insights into the extreme environmental adaptations.</title>
        <authorList>
            <person name="Yuan M."/>
            <person name="Chen M."/>
            <person name="Zhang W."/>
            <person name="Lu W."/>
            <person name="Wang J."/>
            <person name="Yang M."/>
            <person name="Zhao P."/>
            <person name="Tang R."/>
            <person name="Li X."/>
            <person name="Hao Y."/>
            <person name="Zhou Z."/>
            <person name="Zhan Y."/>
            <person name="Yu H."/>
            <person name="Teng C."/>
            <person name="Yan Y."/>
            <person name="Ping S."/>
            <person name="Wang Y."/>
            <person name="Lin M."/>
        </authorList>
    </citation>
    <scope>NUCLEOTIDE SEQUENCE [LARGE SCALE GENOMIC DNA]</scope>
    <source>
        <strain evidence="4 5">I-0</strain>
    </source>
</reference>
<protein>
    <recommendedName>
        <fullName evidence="3">N-acetyltransferase domain-containing protein</fullName>
    </recommendedName>
</protein>
<dbReference type="PATRIC" id="fig|745776.4.peg.2071"/>
<keyword evidence="1" id="KW-0808">Transferase</keyword>
<evidence type="ECO:0000259" key="3">
    <source>
        <dbReference type="PROSITE" id="PS51186"/>
    </source>
</evidence>
<evidence type="ECO:0000313" key="4">
    <source>
        <dbReference type="EMBL" id="AFD25947.1"/>
    </source>
</evidence>
<gene>
    <name evidence="4" type="ordered locus">DGo_CA2020</name>
</gene>
<dbReference type="GO" id="GO:0016747">
    <property type="term" value="F:acyltransferase activity, transferring groups other than amino-acyl groups"/>
    <property type="evidence" value="ECO:0007669"/>
    <property type="project" value="InterPro"/>
</dbReference>
<dbReference type="Proteomes" id="UP000007575">
    <property type="component" value="Chromosome"/>
</dbReference>
<dbReference type="OrthoDB" id="6382410at2"/>
<keyword evidence="2" id="KW-0012">Acyltransferase</keyword>
<dbReference type="PROSITE" id="PS51186">
    <property type="entry name" value="GNAT"/>
    <property type="match status" value="1"/>
</dbReference>
<dbReference type="PANTHER" id="PTHR43877">
    <property type="entry name" value="AMINOALKYLPHOSPHONATE N-ACETYLTRANSFERASE-RELATED-RELATED"/>
    <property type="match status" value="1"/>
</dbReference>
<dbReference type="Gene3D" id="3.40.630.30">
    <property type="match status" value="1"/>
</dbReference>
<dbReference type="STRING" id="745776.DGo_CA2020"/>
<dbReference type="AlphaFoldDB" id="H8GXU5"/>
<dbReference type="Pfam" id="PF00583">
    <property type="entry name" value="Acetyltransf_1"/>
    <property type="match status" value="1"/>
</dbReference>
<evidence type="ECO:0000256" key="2">
    <source>
        <dbReference type="ARBA" id="ARBA00023315"/>
    </source>
</evidence>
<name>H8GXU5_DEIGI</name>
<dbReference type="InterPro" id="IPR016181">
    <property type="entry name" value="Acyl_CoA_acyltransferase"/>
</dbReference>
<evidence type="ECO:0000256" key="1">
    <source>
        <dbReference type="ARBA" id="ARBA00022679"/>
    </source>
</evidence>
<dbReference type="RefSeq" id="WP_014685430.1">
    <property type="nucleotide sequence ID" value="NC_017790.1"/>
</dbReference>
<feature type="domain" description="N-acetyltransferase" evidence="3">
    <location>
        <begin position="5"/>
        <end position="162"/>
    </location>
</feature>
<sequence>MAVALTFTSGDPQAASRVLVASAQALAGRGEALWPPESLTPERLARHYPPAGWRVAWHAGTAVGCSVLLERDPLFWPDDPPGEALYLHRLAVHPAAQGQGLAGLLLADAAAQARAAGRSWLRLDTASDRSKLRALYLGAGFVPVDEVQVGADHVVRFELRLK</sequence>
<accession>H8GXU5</accession>
<keyword evidence="5" id="KW-1185">Reference proteome</keyword>
<evidence type="ECO:0000313" key="5">
    <source>
        <dbReference type="Proteomes" id="UP000007575"/>
    </source>
</evidence>
<proteinExistence type="predicted"/>